<feature type="chain" id="PRO_5004126281" description="Autotransporter" evidence="1">
    <location>
        <begin position="39"/>
        <end position="118"/>
    </location>
</feature>
<name>N6UJW5_9HYPH</name>
<protein>
    <recommendedName>
        <fullName evidence="4">Autotransporter</fullName>
    </recommendedName>
</protein>
<keyword evidence="3" id="KW-1185">Reference proteome</keyword>
<evidence type="ECO:0000313" key="2">
    <source>
        <dbReference type="EMBL" id="ENN92719.1"/>
    </source>
</evidence>
<gene>
    <name evidence="2" type="ORF">BBbe_01860</name>
</gene>
<comment type="caution">
    <text evidence="2">The sequence shown here is derived from an EMBL/GenBank/DDBJ whole genome shotgun (WGS) entry which is preliminary data.</text>
</comment>
<dbReference type="EMBL" id="AGWA01000003">
    <property type="protein sequence ID" value="ENN92719.1"/>
    <property type="molecule type" value="Genomic_DNA"/>
</dbReference>
<sequence>MWVMVMRCVFKHHVYLCVVSTALMAGLALITSHTKAYAQAHNCGSSRGVTTISGDNKPIVCDGGVTRILNSSSGRDIEINMDTGPGKSAGAAVTVTGSGTNITIGKTLKVTGGREAGD</sequence>
<dbReference type="AlphaFoldDB" id="N6UJW5"/>
<evidence type="ECO:0000256" key="1">
    <source>
        <dbReference type="SAM" id="SignalP"/>
    </source>
</evidence>
<dbReference type="PATRIC" id="fig|1094491.5.peg.204"/>
<evidence type="ECO:0000313" key="3">
    <source>
        <dbReference type="Proteomes" id="UP000014038"/>
    </source>
</evidence>
<dbReference type="Proteomes" id="UP000014038">
    <property type="component" value="Chromosome"/>
</dbReference>
<proteinExistence type="predicted"/>
<feature type="signal peptide" evidence="1">
    <location>
        <begin position="1"/>
        <end position="38"/>
    </location>
</feature>
<dbReference type="HOGENOM" id="CLU_161850_0_0_5"/>
<reference evidence="2 3" key="1">
    <citation type="journal article" date="2013" name="PLoS Genet.">
        <title>A gene transfer agent and a dynamic repertoire of secretion systems hold the keys to the explosive radiation of the emerging pathogen Bartonella.</title>
        <authorList>
            <person name="Guy L."/>
            <person name="Nystedt B."/>
            <person name="Toft C."/>
            <person name="Zaremba-Niedzwiedzka K."/>
            <person name="Berglund E.C."/>
            <person name="Granberg F."/>
            <person name="Naslund K."/>
            <person name="Eriksson A.S."/>
            <person name="Andersson S.G."/>
        </authorList>
    </citation>
    <scope>NUCLEOTIDE SEQUENCE [LARGE SCALE GENOMIC DNA]</scope>
    <source>
        <strain evidence="2 3">91-4</strain>
    </source>
</reference>
<evidence type="ECO:0008006" key="4">
    <source>
        <dbReference type="Google" id="ProtNLM"/>
    </source>
</evidence>
<organism evidence="2 3">
    <name type="scientific">Bartonella bovis 91-4</name>
    <dbReference type="NCBI Taxonomy" id="1094491"/>
    <lineage>
        <taxon>Bacteria</taxon>
        <taxon>Pseudomonadati</taxon>
        <taxon>Pseudomonadota</taxon>
        <taxon>Alphaproteobacteria</taxon>
        <taxon>Hyphomicrobiales</taxon>
        <taxon>Bartonellaceae</taxon>
        <taxon>Bartonella</taxon>
    </lineage>
</organism>
<keyword evidence="1" id="KW-0732">Signal</keyword>
<accession>N6UJW5</accession>